<dbReference type="VEuPathDB" id="FungiDB:PSTT_07570"/>
<dbReference type="GO" id="GO:0009966">
    <property type="term" value="P:regulation of signal transduction"/>
    <property type="evidence" value="ECO:0007669"/>
    <property type="project" value="InterPro"/>
</dbReference>
<evidence type="ECO:0000313" key="3">
    <source>
        <dbReference type="Proteomes" id="UP000238274"/>
    </source>
</evidence>
<dbReference type="GO" id="GO:0005829">
    <property type="term" value="C:cytosol"/>
    <property type="evidence" value="ECO:0007669"/>
    <property type="project" value="TreeGrafter"/>
</dbReference>
<dbReference type="GO" id="GO:0051721">
    <property type="term" value="F:protein phosphatase 2A binding"/>
    <property type="evidence" value="ECO:0007669"/>
    <property type="project" value="TreeGrafter"/>
</dbReference>
<name>A0A2S4UD73_9BASI</name>
<dbReference type="PANTHER" id="PTHR10933:SF9">
    <property type="entry name" value="IMMUNOGLOBULIN-BINDING PROTEIN 1"/>
    <property type="match status" value="1"/>
</dbReference>
<dbReference type="Pfam" id="PF04177">
    <property type="entry name" value="TAP42"/>
    <property type="match status" value="1"/>
</dbReference>
<reference evidence="2 3" key="1">
    <citation type="submission" date="2017-12" db="EMBL/GenBank/DDBJ databases">
        <title>Gene loss provides genomic basis for host adaptation in cereal stripe rust fungi.</title>
        <authorList>
            <person name="Xia C."/>
        </authorList>
    </citation>
    <scope>NUCLEOTIDE SEQUENCE [LARGE SCALE GENOMIC DNA]</scope>
    <source>
        <strain evidence="2 3">93TX-2</strain>
    </source>
</reference>
<dbReference type="Proteomes" id="UP000238274">
    <property type="component" value="Unassembled WGS sequence"/>
</dbReference>
<accession>A0A2S4UD73</accession>
<dbReference type="AlphaFoldDB" id="A0A2S4UD73"/>
<keyword evidence="3" id="KW-1185">Reference proteome</keyword>
<gene>
    <name evidence="2" type="ORF">PSHT_15807</name>
</gene>
<dbReference type="OrthoDB" id="10261753at2759"/>
<comment type="caution">
    <text evidence="2">The sequence shown here is derived from an EMBL/GenBank/DDBJ whole genome shotgun (WGS) entry which is preliminary data.</text>
</comment>
<dbReference type="EMBL" id="PKSM01000432">
    <property type="protein sequence ID" value="POV95171.1"/>
    <property type="molecule type" value="Genomic_DNA"/>
</dbReference>
<reference evidence="3" key="2">
    <citation type="journal article" date="2018" name="BMC Genomics">
        <title>Genomic insights into host adaptation between the wheat stripe rust pathogen (Puccinia striiformis f. sp. tritici) and the barley stripe rust pathogen (Puccinia striiformis f. sp. hordei).</title>
        <authorList>
            <person name="Xia C."/>
            <person name="Wang M."/>
            <person name="Yin C."/>
            <person name="Cornejo O.E."/>
            <person name="Hulbert S.H."/>
            <person name="Chen X."/>
        </authorList>
    </citation>
    <scope>NUCLEOTIDE SEQUENCE [LARGE SCALE GENOMIC DNA]</scope>
    <source>
        <strain evidence="3">93TX-2</strain>
    </source>
</reference>
<sequence length="155" mass="17630">MAEVLYLKANQELDSIEAELEILGQAAQMNDLPTNSRTKKVSEEEDLSWRVERLGKEDGPDRIKLRADVFKADWNLPTMTIDDYLNEQRAMGNFLSGGGPDQHDKLTPGERDKLEAEEDNLKGDSKAEELRLKAVQWNLFTDDHRKGEGNMLNRG</sequence>
<evidence type="ECO:0000313" key="2">
    <source>
        <dbReference type="EMBL" id="POV95171.1"/>
    </source>
</evidence>
<feature type="region of interest" description="Disordered" evidence="1">
    <location>
        <begin position="91"/>
        <end position="127"/>
    </location>
</feature>
<protein>
    <submittedName>
        <fullName evidence="2">Uncharacterized protein</fullName>
    </submittedName>
</protein>
<feature type="compositionally biased region" description="Basic and acidic residues" evidence="1">
    <location>
        <begin position="101"/>
        <end position="127"/>
    </location>
</feature>
<organism evidence="2 3">
    <name type="scientific">Puccinia striiformis</name>
    <dbReference type="NCBI Taxonomy" id="27350"/>
    <lineage>
        <taxon>Eukaryota</taxon>
        <taxon>Fungi</taxon>
        <taxon>Dikarya</taxon>
        <taxon>Basidiomycota</taxon>
        <taxon>Pucciniomycotina</taxon>
        <taxon>Pucciniomycetes</taxon>
        <taxon>Pucciniales</taxon>
        <taxon>Pucciniaceae</taxon>
        <taxon>Puccinia</taxon>
    </lineage>
</organism>
<reference evidence="3" key="3">
    <citation type="journal article" date="2018" name="Mol. Plant Microbe Interact.">
        <title>Genome sequence resources for the wheat stripe rust pathogen (Puccinia striiformis f. sp. tritici) and the barley stripe rust pathogen (Puccinia striiformis f. sp. hordei).</title>
        <authorList>
            <person name="Xia C."/>
            <person name="Wang M."/>
            <person name="Yin C."/>
            <person name="Cornejo O.E."/>
            <person name="Hulbert S.H."/>
            <person name="Chen X."/>
        </authorList>
    </citation>
    <scope>NUCLEOTIDE SEQUENCE [LARGE SCALE GENOMIC DNA]</scope>
    <source>
        <strain evidence="3">93TX-2</strain>
    </source>
</reference>
<dbReference type="GO" id="GO:0035303">
    <property type="term" value="P:regulation of dephosphorylation"/>
    <property type="evidence" value="ECO:0007669"/>
    <property type="project" value="TreeGrafter"/>
</dbReference>
<dbReference type="InterPro" id="IPR007304">
    <property type="entry name" value="TAP46-like"/>
</dbReference>
<dbReference type="VEuPathDB" id="FungiDB:PSHT_15807"/>
<dbReference type="PANTHER" id="PTHR10933">
    <property type="entry name" value="IMMUNOGLOBULIN-BINDING PROTEIN 1"/>
    <property type="match status" value="1"/>
</dbReference>
<evidence type="ECO:0000256" key="1">
    <source>
        <dbReference type="SAM" id="MobiDB-lite"/>
    </source>
</evidence>
<proteinExistence type="predicted"/>